<reference evidence="9" key="1">
    <citation type="submission" date="2021-02" db="EMBL/GenBank/DDBJ databases">
        <authorList>
            <person name="Nowell W R."/>
        </authorList>
    </citation>
    <scope>NUCLEOTIDE SEQUENCE</scope>
</reference>
<keyword evidence="8" id="KW-0539">Nucleus</keyword>
<evidence type="ECO:0000256" key="2">
    <source>
        <dbReference type="ARBA" id="ARBA00004496"/>
    </source>
</evidence>
<evidence type="ECO:0000256" key="1">
    <source>
        <dbReference type="ARBA" id="ARBA00004123"/>
    </source>
</evidence>
<evidence type="ECO:0000313" key="10">
    <source>
        <dbReference type="EMBL" id="CAF4298456.1"/>
    </source>
</evidence>
<dbReference type="AlphaFoldDB" id="A0A815LD50"/>
<keyword evidence="6" id="KW-0486">Methionine biosynthesis</keyword>
<dbReference type="InterPro" id="IPR037171">
    <property type="entry name" value="NagB/RpiA_transferase-like"/>
</dbReference>
<evidence type="ECO:0000256" key="7">
    <source>
        <dbReference type="ARBA" id="ARBA00023235"/>
    </source>
</evidence>
<keyword evidence="7" id="KW-0413">Isomerase</keyword>
<dbReference type="GO" id="GO:0019509">
    <property type="term" value="P:L-methionine salvage from methylthioadenosine"/>
    <property type="evidence" value="ECO:0007669"/>
    <property type="project" value="TreeGrafter"/>
</dbReference>
<dbReference type="InterPro" id="IPR011559">
    <property type="entry name" value="Initiation_fac_2B_a/b/d"/>
</dbReference>
<dbReference type="OrthoDB" id="2461at2759"/>
<sequence>RIAMTDNTLQAIYYKRGELSILDQLKLPELSIYIPITTVADAWKAIHTMSIRGAPAIAVCGLLSVAIELYNNKGKFESIDEIKKFIREQLNYLVTARPTAVNMADAARTITNYIESIETEKQIKTIDLYIEHVLEYMETFLKKDIEDNLLIGKHGAEMIKSLSNNDPIKKLSILTHCNTGSLATSGFGTALGVIRQLKQNDHLNLAYFTETRPYNQGSRLTAYELIHDDIPHTMICDSMAGLLMRTRAIHAVVVGADRITANGDTANKIGTYQLAVLAKFHNIPFYIAAPTTSIDFTKQNGDEIVIEERPVNEMTTIKGVSIAAQGVQCWNPAFDITPSELITGIITEYGVFKSNELKEKLLSIMSKQPEGTVG</sequence>
<evidence type="ECO:0000256" key="4">
    <source>
        <dbReference type="ARBA" id="ARBA00022490"/>
    </source>
</evidence>
<evidence type="ECO:0000313" key="9">
    <source>
        <dbReference type="EMBL" id="CAF1408407.1"/>
    </source>
</evidence>
<organism evidence="9 11">
    <name type="scientific">Didymodactylos carnosus</name>
    <dbReference type="NCBI Taxonomy" id="1234261"/>
    <lineage>
        <taxon>Eukaryota</taxon>
        <taxon>Metazoa</taxon>
        <taxon>Spiralia</taxon>
        <taxon>Gnathifera</taxon>
        <taxon>Rotifera</taxon>
        <taxon>Eurotatoria</taxon>
        <taxon>Bdelloidea</taxon>
        <taxon>Philodinida</taxon>
        <taxon>Philodinidae</taxon>
        <taxon>Didymodactylos</taxon>
    </lineage>
</organism>
<keyword evidence="4" id="KW-0963">Cytoplasm</keyword>
<name>A0A815LD50_9BILA</name>
<dbReference type="EMBL" id="CAJNOQ010017799">
    <property type="protein sequence ID" value="CAF1408407.1"/>
    <property type="molecule type" value="Genomic_DNA"/>
</dbReference>
<dbReference type="GO" id="GO:0005634">
    <property type="term" value="C:nucleus"/>
    <property type="evidence" value="ECO:0007669"/>
    <property type="project" value="UniProtKB-SubCell"/>
</dbReference>
<dbReference type="NCBIfam" id="TIGR00512">
    <property type="entry name" value="salvage_mtnA"/>
    <property type="match status" value="1"/>
</dbReference>
<dbReference type="GO" id="GO:0005737">
    <property type="term" value="C:cytoplasm"/>
    <property type="evidence" value="ECO:0007669"/>
    <property type="project" value="UniProtKB-SubCell"/>
</dbReference>
<dbReference type="SUPFAM" id="SSF100950">
    <property type="entry name" value="NagB/RpiA/CoA transferase-like"/>
    <property type="match status" value="1"/>
</dbReference>
<dbReference type="Pfam" id="PF01008">
    <property type="entry name" value="IF-2B"/>
    <property type="match status" value="1"/>
</dbReference>
<dbReference type="PANTHER" id="PTHR43475:SF1">
    <property type="entry name" value="METHYLTHIORIBOSE-1-PHOSPHATE ISOMERASE"/>
    <property type="match status" value="1"/>
</dbReference>
<comment type="caution">
    <text evidence="9">The sequence shown here is derived from an EMBL/GenBank/DDBJ whole genome shotgun (WGS) entry which is preliminary data.</text>
</comment>
<keyword evidence="11" id="KW-1185">Reference proteome</keyword>
<keyword evidence="5" id="KW-0028">Amino-acid biosynthesis</keyword>
<dbReference type="FunFam" id="1.20.120.420:FF:000003">
    <property type="entry name" value="Methylthioribose-1-phosphate isomerase"/>
    <property type="match status" value="1"/>
</dbReference>
<dbReference type="Gene3D" id="1.20.120.420">
    <property type="entry name" value="translation initiation factor eif-2b, domain 1"/>
    <property type="match status" value="1"/>
</dbReference>
<dbReference type="Proteomes" id="UP000681722">
    <property type="component" value="Unassembled WGS sequence"/>
</dbReference>
<accession>A0A815LD50</accession>
<dbReference type="NCBIfam" id="TIGR00524">
    <property type="entry name" value="eIF-2B_rel"/>
    <property type="match status" value="1"/>
</dbReference>
<evidence type="ECO:0000256" key="8">
    <source>
        <dbReference type="ARBA" id="ARBA00023242"/>
    </source>
</evidence>
<dbReference type="InterPro" id="IPR005251">
    <property type="entry name" value="IF-M1Pi"/>
</dbReference>
<dbReference type="InterPro" id="IPR000649">
    <property type="entry name" value="IF-2B-related"/>
</dbReference>
<dbReference type="Proteomes" id="UP000663829">
    <property type="component" value="Unassembled WGS sequence"/>
</dbReference>
<dbReference type="HAMAP" id="MF_01678">
    <property type="entry name" value="Salvage_MtnA"/>
    <property type="match status" value="1"/>
</dbReference>
<dbReference type="FunFam" id="3.40.50.10470:FF:000003">
    <property type="entry name" value="Methylthioribose-1-phosphate isomerase"/>
    <property type="match status" value="1"/>
</dbReference>
<evidence type="ECO:0000313" key="11">
    <source>
        <dbReference type="Proteomes" id="UP000663829"/>
    </source>
</evidence>
<dbReference type="Gene3D" id="3.40.50.10470">
    <property type="entry name" value="Translation initiation factor eif-2b, domain 2"/>
    <property type="match status" value="1"/>
</dbReference>
<dbReference type="InterPro" id="IPR042529">
    <property type="entry name" value="IF_2B-like_C"/>
</dbReference>
<evidence type="ECO:0008006" key="12">
    <source>
        <dbReference type="Google" id="ProtNLM"/>
    </source>
</evidence>
<evidence type="ECO:0000256" key="6">
    <source>
        <dbReference type="ARBA" id="ARBA00023167"/>
    </source>
</evidence>
<proteinExistence type="inferred from homology"/>
<dbReference type="GO" id="GO:0046523">
    <property type="term" value="F:S-methyl-5-thioribose-1-phosphate isomerase activity"/>
    <property type="evidence" value="ECO:0007669"/>
    <property type="project" value="TreeGrafter"/>
</dbReference>
<comment type="similarity">
    <text evidence="3">Belongs to the eIF-2B alpha/beta/delta subunits family.</text>
</comment>
<evidence type="ECO:0000256" key="5">
    <source>
        <dbReference type="ARBA" id="ARBA00022605"/>
    </source>
</evidence>
<gene>
    <name evidence="9" type="ORF">GPM918_LOCUS33440</name>
    <name evidence="10" type="ORF">SRO942_LOCUS34123</name>
</gene>
<comment type="subcellular location">
    <subcellularLocation>
        <location evidence="2">Cytoplasm</location>
    </subcellularLocation>
    <subcellularLocation>
        <location evidence="1">Nucleus</location>
    </subcellularLocation>
</comment>
<dbReference type="EMBL" id="CAJOBC010083221">
    <property type="protein sequence ID" value="CAF4298456.1"/>
    <property type="molecule type" value="Genomic_DNA"/>
</dbReference>
<feature type="non-terminal residue" evidence="9">
    <location>
        <position position="374"/>
    </location>
</feature>
<protein>
    <recommendedName>
        <fullName evidence="12">Methylthioribose-1-phosphate isomerase</fullName>
    </recommendedName>
</protein>
<evidence type="ECO:0000256" key="3">
    <source>
        <dbReference type="ARBA" id="ARBA00007251"/>
    </source>
</evidence>
<dbReference type="NCBIfam" id="NF004326">
    <property type="entry name" value="PRK05720.1"/>
    <property type="match status" value="1"/>
</dbReference>
<dbReference type="PANTHER" id="PTHR43475">
    <property type="entry name" value="METHYLTHIORIBOSE-1-PHOSPHATE ISOMERASE"/>
    <property type="match status" value="1"/>
</dbReference>
<dbReference type="InterPro" id="IPR027363">
    <property type="entry name" value="M1Pi_N"/>
</dbReference>